<dbReference type="AlphaFoldDB" id="A0A0L0VUQ6"/>
<name>A0A0L0VUQ6_9BASI</name>
<dbReference type="STRING" id="1165861.A0A0L0VUQ6"/>
<dbReference type="Proteomes" id="UP000054564">
    <property type="component" value="Unassembled WGS sequence"/>
</dbReference>
<proteinExistence type="predicted"/>
<comment type="caution">
    <text evidence="1">The sequence shown here is derived from an EMBL/GenBank/DDBJ whole genome shotgun (WGS) entry which is preliminary data.</text>
</comment>
<organism evidence="1 2">
    <name type="scientific">Puccinia striiformis f. sp. tritici PST-78</name>
    <dbReference type="NCBI Taxonomy" id="1165861"/>
    <lineage>
        <taxon>Eukaryota</taxon>
        <taxon>Fungi</taxon>
        <taxon>Dikarya</taxon>
        <taxon>Basidiomycota</taxon>
        <taxon>Pucciniomycotina</taxon>
        <taxon>Pucciniomycetes</taxon>
        <taxon>Pucciniales</taxon>
        <taxon>Pucciniaceae</taxon>
        <taxon>Puccinia</taxon>
    </lineage>
</organism>
<protein>
    <submittedName>
        <fullName evidence="1">Uncharacterized protein</fullName>
    </submittedName>
</protein>
<keyword evidence="2" id="KW-1185">Reference proteome</keyword>
<accession>A0A0L0VUQ6</accession>
<reference evidence="2" key="1">
    <citation type="submission" date="2014-03" db="EMBL/GenBank/DDBJ databases">
        <title>The Genome Sequence of Puccinia striiformis f. sp. tritici PST-78.</title>
        <authorList>
            <consortium name="The Broad Institute Genome Sequencing Platform"/>
            <person name="Cuomo C."/>
            <person name="Hulbert S."/>
            <person name="Chen X."/>
            <person name="Walker B."/>
            <person name="Young S.K."/>
            <person name="Zeng Q."/>
            <person name="Gargeya S."/>
            <person name="Fitzgerald M."/>
            <person name="Haas B."/>
            <person name="Abouelleil A."/>
            <person name="Alvarado L."/>
            <person name="Arachchi H.M."/>
            <person name="Berlin A.M."/>
            <person name="Chapman S.B."/>
            <person name="Goldberg J."/>
            <person name="Griggs A."/>
            <person name="Gujja S."/>
            <person name="Hansen M."/>
            <person name="Howarth C."/>
            <person name="Imamovic A."/>
            <person name="Larimer J."/>
            <person name="McCowan C."/>
            <person name="Montmayeur A."/>
            <person name="Murphy C."/>
            <person name="Neiman D."/>
            <person name="Pearson M."/>
            <person name="Priest M."/>
            <person name="Roberts A."/>
            <person name="Saif S."/>
            <person name="Shea T."/>
            <person name="Sisk P."/>
            <person name="Sykes S."/>
            <person name="Wortman J."/>
            <person name="Nusbaum C."/>
            <person name="Birren B."/>
        </authorList>
    </citation>
    <scope>NUCLEOTIDE SEQUENCE [LARGE SCALE GENOMIC DNA]</scope>
    <source>
        <strain evidence="2">race PST-78</strain>
    </source>
</reference>
<dbReference type="EMBL" id="AJIL01000020">
    <property type="protein sequence ID" value="KNF02991.1"/>
    <property type="molecule type" value="Genomic_DNA"/>
</dbReference>
<evidence type="ECO:0000313" key="2">
    <source>
        <dbReference type="Proteomes" id="UP000054564"/>
    </source>
</evidence>
<evidence type="ECO:0000313" key="1">
    <source>
        <dbReference type="EMBL" id="KNF02991.1"/>
    </source>
</evidence>
<sequence>MQLVNGLSLENFERVSLILKDFNYAGPLAVGFNQTVCLRSLRAHNGFLVGAQDGDLKFDSLENLKENTNCIILKKSFCSKLQDKETSTDIIETHKKVLHSGNQAGMKIVLISSDSAANELSAQFPPGEPEAGGLC</sequence>
<gene>
    <name evidence="1" type="ORF">PSTG_03941</name>
</gene>